<keyword evidence="5" id="KW-0067">ATP-binding</keyword>
<dbReference type="GO" id="GO:0016301">
    <property type="term" value="F:kinase activity"/>
    <property type="evidence" value="ECO:0007669"/>
    <property type="project" value="UniProtKB-KW"/>
</dbReference>
<reference evidence="8" key="1">
    <citation type="journal article" date="2010" name="PLoS Genet.">
        <title>Genome sequence of the plant growth promoting endophytic bacterium Enterobacter sp. 638.</title>
        <authorList>
            <person name="Taghavi S."/>
            <person name="van der Lelie D."/>
            <person name="Hoffman A."/>
            <person name="Zhang Y.B."/>
            <person name="Walla M.D."/>
            <person name="Vangronsveld J."/>
            <person name="Newman L."/>
            <person name="Monchy S."/>
        </authorList>
    </citation>
    <scope>NUCLEOTIDE SEQUENCE [LARGE SCALE GENOMIC DNA]</scope>
    <source>
        <strain evidence="8">638</strain>
    </source>
</reference>
<sequence length="312" mass="32998">MSKTLDVITIGEAMAMFVATETGELRAVEHFIKRVAGAELNVATGLARLGMNVGWVSRVGDDSFGQFVVDSLKKEGIDAAGVTLDSRFATGFQLKSKVENGTDPIVEYFRKGSAASHLSIADYHPNYFSSARHLHLSGVAAALSCSSYELLDKAASTMKAQGRTISFDPNLRPVLWKSEAEMISKLNHLAFQADWVLPGVKEGMILTGEHSPEAIADFYLNQGVKAVVLKTGADGAWFKTAEGEQGTVAAINVENVVDTVGAGDGFAVGVISALLEGKTLPKAVARGNKIGSLAIQVQGDSEGLPTREALGE</sequence>
<accession>A0A9J9KXI7</accession>
<feature type="domain" description="Carbohydrate kinase PfkB" evidence="6">
    <location>
        <begin position="6"/>
        <end position="307"/>
    </location>
</feature>
<evidence type="ECO:0000256" key="4">
    <source>
        <dbReference type="ARBA" id="ARBA00022777"/>
    </source>
</evidence>
<keyword evidence="3" id="KW-0547">Nucleotide-binding</keyword>
<dbReference type="AlphaFoldDB" id="A0A9J9KXI7"/>
<evidence type="ECO:0000256" key="1">
    <source>
        <dbReference type="ARBA" id="ARBA00010688"/>
    </source>
</evidence>
<dbReference type="RefSeq" id="WP_011915434.1">
    <property type="nucleotide sequence ID" value="NC_009436.1"/>
</dbReference>
<dbReference type="InterPro" id="IPR029056">
    <property type="entry name" value="Ribokinase-like"/>
</dbReference>
<dbReference type="SUPFAM" id="SSF53613">
    <property type="entry name" value="Ribokinase-like"/>
    <property type="match status" value="1"/>
</dbReference>
<keyword evidence="8" id="KW-1185">Reference proteome</keyword>
<dbReference type="Gene3D" id="3.40.1190.20">
    <property type="match status" value="1"/>
</dbReference>
<evidence type="ECO:0000259" key="6">
    <source>
        <dbReference type="Pfam" id="PF00294"/>
    </source>
</evidence>
<keyword evidence="4" id="KW-0418">Kinase</keyword>
<dbReference type="CDD" id="cd01166">
    <property type="entry name" value="KdgK"/>
    <property type="match status" value="1"/>
</dbReference>
<dbReference type="EMBL" id="CP000653">
    <property type="protein sequence ID" value="ABP58859.1"/>
    <property type="molecule type" value="Genomic_DNA"/>
</dbReference>
<dbReference type="InterPro" id="IPR050306">
    <property type="entry name" value="PfkB_Carbo_kinase"/>
</dbReference>
<dbReference type="OrthoDB" id="9795789at2"/>
<dbReference type="Pfam" id="PF00294">
    <property type="entry name" value="PfkB"/>
    <property type="match status" value="1"/>
</dbReference>
<evidence type="ECO:0000256" key="3">
    <source>
        <dbReference type="ARBA" id="ARBA00022741"/>
    </source>
</evidence>
<gene>
    <name evidence="7" type="ordered locus">Ent638_0169</name>
</gene>
<dbReference type="PANTHER" id="PTHR43085">
    <property type="entry name" value="HEXOKINASE FAMILY MEMBER"/>
    <property type="match status" value="1"/>
</dbReference>
<proteinExistence type="inferred from homology"/>
<protein>
    <submittedName>
        <fullName evidence="7">PfkB domain protein</fullName>
    </submittedName>
</protein>
<dbReference type="GO" id="GO:0005524">
    <property type="term" value="F:ATP binding"/>
    <property type="evidence" value="ECO:0007669"/>
    <property type="project" value="UniProtKB-KW"/>
</dbReference>
<dbReference type="Proteomes" id="UP000000230">
    <property type="component" value="Chromosome"/>
</dbReference>
<dbReference type="KEGG" id="ent:Ent638_0169"/>
<dbReference type="InterPro" id="IPR002173">
    <property type="entry name" value="Carboh/pur_kinase_PfkB_CS"/>
</dbReference>
<dbReference type="PROSITE" id="PS00584">
    <property type="entry name" value="PFKB_KINASES_2"/>
    <property type="match status" value="1"/>
</dbReference>
<evidence type="ECO:0000256" key="5">
    <source>
        <dbReference type="ARBA" id="ARBA00022840"/>
    </source>
</evidence>
<evidence type="ECO:0000313" key="8">
    <source>
        <dbReference type="Proteomes" id="UP000000230"/>
    </source>
</evidence>
<organism evidence="7 8">
    <name type="scientific">Enterobacter sp. (strain 638)</name>
    <dbReference type="NCBI Taxonomy" id="399742"/>
    <lineage>
        <taxon>Bacteria</taxon>
        <taxon>Pseudomonadati</taxon>
        <taxon>Pseudomonadota</taxon>
        <taxon>Gammaproteobacteria</taxon>
        <taxon>Enterobacterales</taxon>
        <taxon>Enterobacteriaceae</taxon>
        <taxon>Enterobacter</taxon>
    </lineage>
</organism>
<keyword evidence="2" id="KW-0808">Transferase</keyword>
<comment type="similarity">
    <text evidence="1">Belongs to the carbohydrate kinase PfkB family.</text>
</comment>
<name>A0A9J9KXI7_ENT38</name>
<evidence type="ECO:0000313" key="7">
    <source>
        <dbReference type="EMBL" id="ABP58859.1"/>
    </source>
</evidence>
<dbReference type="PANTHER" id="PTHR43085:SF1">
    <property type="entry name" value="PSEUDOURIDINE KINASE-RELATED"/>
    <property type="match status" value="1"/>
</dbReference>
<dbReference type="InterPro" id="IPR011611">
    <property type="entry name" value="PfkB_dom"/>
</dbReference>
<evidence type="ECO:0000256" key="2">
    <source>
        <dbReference type="ARBA" id="ARBA00022679"/>
    </source>
</evidence>